<dbReference type="GO" id="GO:0006412">
    <property type="term" value="P:translation"/>
    <property type="evidence" value="ECO:0007669"/>
    <property type="project" value="UniProtKB-UniRule"/>
</dbReference>
<dbReference type="PANTHER" id="PTHR33284:SF1">
    <property type="entry name" value="RIBOSOMAL PROTEIN L25_GLN-TRNA SYNTHETASE, ANTI-CODON-BINDING DOMAIN-CONTAINING PROTEIN"/>
    <property type="match status" value="1"/>
</dbReference>
<dbReference type="Gene3D" id="2.40.240.10">
    <property type="entry name" value="Ribosomal Protein L25, Chain P"/>
    <property type="match status" value="1"/>
</dbReference>
<dbReference type="Pfam" id="PF14693">
    <property type="entry name" value="Ribosomal_TL5_C"/>
    <property type="match status" value="1"/>
</dbReference>
<dbReference type="CDD" id="cd00495">
    <property type="entry name" value="Ribosomal_L25_TL5_CTC"/>
    <property type="match status" value="1"/>
</dbReference>
<dbReference type="HAMAP" id="MF_01334">
    <property type="entry name" value="Ribosomal_bL25_CTC"/>
    <property type="match status" value="1"/>
</dbReference>
<keyword evidence="3 5" id="KW-0689">Ribosomal protein</keyword>
<reference evidence="9 10" key="1">
    <citation type="submission" date="2016-08" db="EMBL/GenBank/DDBJ databases">
        <title>Draft genome of Fabibacter sp. strain SK-8.</title>
        <authorList>
            <person name="Wong S.-K."/>
            <person name="Hamasaki K."/>
            <person name="Yoshizawa S."/>
        </authorList>
    </citation>
    <scope>NUCLEOTIDE SEQUENCE [LARGE SCALE GENOMIC DNA]</scope>
    <source>
        <strain evidence="9 10">SK-8</strain>
    </source>
</reference>
<evidence type="ECO:0000313" key="10">
    <source>
        <dbReference type="Proteomes" id="UP000095552"/>
    </source>
</evidence>
<accession>A0A1E5T0V6</accession>
<organism evidence="9 10">
    <name type="scientific">Roseivirga misakiensis</name>
    <dbReference type="NCBI Taxonomy" id="1563681"/>
    <lineage>
        <taxon>Bacteria</taxon>
        <taxon>Pseudomonadati</taxon>
        <taxon>Bacteroidota</taxon>
        <taxon>Cytophagia</taxon>
        <taxon>Cytophagales</taxon>
        <taxon>Roseivirgaceae</taxon>
        <taxon>Roseivirga</taxon>
    </lineage>
</organism>
<evidence type="ECO:0000259" key="7">
    <source>
        <dbReference type="Pfam" id="PF01386"/>
    </source>
</evidence>
<protein>
    <recommendedName>
        <fullName evidence="5">Large ribosomal subunit protein bL25</fullName>
    </recommendedName>
    <alternativeName>
        <fullName evidence="5">General stress protein CTC</fullName>
    </alternativeName>
</protein>
<sequence length="208" mass="22655">MREVEIIGFKRANLGKAESNRLRAEGNVPGVLYGGDELVQFYAQAIQFRPALYTPDACFIKINIEGKEYRAIVQESQWHPVSEMLLHVDLLELTAGKKVKMDIPVKTTGNAPGVANGGTLILKNPKLKVLALPKYMPEKLEIDISELKMGKSIKVGSIETDNFEILTSPIVTVVTVAIPRALRGKSEEELEAEEAEAAAAEAGDAPAE</sequence>
<evidence type="ECO:0000256" key="6">
    <source>
        <dbReference type="SAM" id="MobiDB-lite"/>
    </source>
</evidence>
<dbReference type="NCBIfam" id="TIGR00731">
    <property type="entry name" value="bL25_bact_ctc"/>
    <property type="match status" value="1"/>
</dbReference>
<comment type="function">
    <text evidence="5">This is one of the proteins that binds to the 5S RNA in the ribosome where it forms part of the central protuberance.</text>
</comment>
<evidence type="ECO:0000256" key="3">
    <source>
        <dbReference type="ARBA" id="ARBA00022980"/>
    </source>
</evidence>
<dbReference type="GO" id="GO:0022625">
    <property type="term" value="C:cytosolic large ribosomal subunit"/>
    <property type="evidence" value="ECO:0007669"/>
    <property type="project" value="TreeGrafter"/>
</dbReference>
<name>A0A1E5T0V6_9BACT</name>
<evidence type="ECO:0000256" key="4">
    <source>
        <dbReference type="ARBA" id="ARBA00023274"/>
    </source>
</evidence>
<feature type="domain" description="Large ribosomal subunit protein bL25 beta" evidence="8">
    <location>
        <begin position="98"/>
        <end position="180"/>
    </location>
</feature>
<keyword evidence="1 5" id="KW-0699">rRNA-binding</keyword>
<keyword evidence="4 5" id="KW-0687">Ribonucleoprotein</keyword>
<comment type="similarity">
    <text evidence="5">Belongs to the bacterial ribosomal protein bL25 family. CTC subfamily.</text>
</comment>
<dbReference type="InterPro" id="IPR020057">
    <property type="entry name" value="Ribosomal_bL25_b-dom"/>
</dbReference>
<dbReference type="PANTHER" id="PTHR33284">
    <property type="entry name" value="RIBOSOMAL PROTEIN L25/GLN-TRNA SYNTHETASE, ANTI-CODON-BINDING DOMAIN-CONTAINING PROTEIN"/>
    <property type="match status" value="1"/>
</dbReference>
<dbReference type="GO" id="GO:0008097">
    <property type="term" value="F:5S rRNA binding"/>
    <property type="evidence" value="ECO:0007669"/>
    <property type="project" value="InterPro"/>
</dbReference>
<feature type="compositionally biased region" description="Low complexity" evidence="6">
    <location>
        <begin position="197"/>
        <end position="208"/>
    </location>
</feature>
<dbReference type="Proteomes" id="UP000095552">
    <property type="component" value="Unassembled WGS sequence"/>
</dbReference>
<evidence type="ECO:0000256" key="5">
    <source>
        <dbReference type="HAMAP-Rule" id="MF_01334"/>
    </source>
</evidence>
<dbReference type="InterPro" id="IPR001021">
    <property type="entry name" value="Ribosomal_bL25_long"/>
</dbReference>
<evidence type="ECO:0000256" key="2">
    <source>
        <dbReference type="ARBA" id="ARBA00022884"/>
    </source>
</evidence>
<evidence type="ECO:0000313" key="9">
    <source>
        <dbReference type="EMBL" id="OEK05008.1"/>
    </source>
</evidence>
<evidence type="ECO:0000259" key="8">
    <source>
        <dbReference type="Pfam" id="PF14693"/>
    </source>
</evidence>
<dbReference type="NCBIfam" id="NF004132">
    <property type="entry name" value="PRK05618.2-2"/>
    <property type="match status" value="1"/>
</dbReference>
<dbReference type="SUPFAM" id="SSF50715">
    <property type="entry name" value="Ribosomal protein L25-like"/>
    <property type="match status" value="1"/>
</dbReference>
<dbReference type="RefSeq" id="WP_069836512.1">
    <property type="nucleotide sequence ID" value="NZ_MDGQ01000005.1"/>
</dbReference>
<dbReference type="EMBL" id="MDGQ01000005">
    <property type="protein sequence ID" value="OEK05008.1"/>
    <property type="molecule type" value="Genomic_DNA"/>
</dbReference>
<dbReference type="InterPro" id="IPR020930">
    <property type="entry name" value="Ribosomal_uL5_bac-type"/>
</dbReference>
<dbReference type="STRING" id="1563681.BFP71_16430"/>
<dbReference type="InterPro" id="IPR037121">
    <property type="entry name" value="Ribosomal_bL25_C"/>
</dbReference>
<keyword evidence="2 5" id="KW-0694">RNA-binding</keyword>
<gene>
    <name evidence="5" type="primary">rplY</name>
    <name evidence="5" type="synonym">ctc</name>
    <name evidence="9" type="ORF">BFP71_16430</name>
</gene>
<evidence type="ECO:0000256" key="1">
    <source>
        <dbReference type="ARBA" id="ARBA00022730"/>
    </source>
</evidence>
<dbReference type="Pfam" id="PF01386">
    <property type="entry name" value="Ribosomal_L25p"/>
    <property type="match status" value="1"/>
</dbReference>
<keyword evidence="10" id="KW-1185">Reference proteome</keyword>
<dbReference type="InterPro" id="IPR029751">
    <property type="entry name" value="Ribosomal_L25_dom"/>
</dbReference>
<feature type="region of interest" description="Disordered" evidence="6">
    <location>
        <begin position="185"/>
        <end position="208"/>
    </location>
</feature>
<proteinExistence type="inferred from homology"/>
<dbReference type="AlphaFoldDB" id="A0A1E5T0V6"/>
<dbReference type="OrthoDB" id="9786489at2"/>
<feature type="domain" description="Large ribosomal subunit protein bL25 L25" evidence="7">
    <location>
        <begin position="9"/>
        <end position="90"/>
    </location>
</feature>
<dbReference type="GO" id="GO:0003735">
    <property type="term" value="F:structural constituent of ribosome"/>
    <property type="evidence" value="ECO:0007669"/>
    <property type="project" value="InterPro"/>
</dbReference>
<comment type="caution">
    <text evidence="9">The sequence shown here is derived from an EMBL/GenBank/DDBJ whole genome shotgun (WGS) entry which is preliminary data.</text>
</comment>
<dbReference type="Gene3D" id="2.170.120.20">
    <property type="entry name" value="Ribosomal protein L25, beta domain"/>
    <property type="match status" value="1"/>
</dbReference>
<dbReference type="InterPro" id="IPR020056">
    <property type="entry name" value="Rbsml_bL25/Gln-tRNA_synth_N"/>
</dbReference>
<comment type="subunit">
    <text evidence="5">Part of the 50S ribosomal subunit; part of the 5S rRNA/L5/L18/L25 subcomplex. Contacts the 5S rRNA. Binds to the 5S rRNA independently of L5 and L18.</text>
</comment>
<dbReference type="InterPro" id="IPR011035">
    <property type="entry name" value="Ribosomal_bL25/Gln-tRNA_synth"/>
</dbReference>